<dbReference type="OrthoDB" id="3186364at2"/>
<gene>
    <name evidence="6" type="ORF">BDK89_2000</name>
</gene>
<dbReference type="GO" id="GO:0003700">
    <property type="term" value="F:DNA-binding transcription factor activity"/>
    <property type="evidence" value="ECO:0007669"/>
    <property type="project" value="TreeGrafter"/>
</dbReference>
<dbReference type="EMBL" id="SOAU01000001">
    <property type="protein sequence ID" value="TDT16410.1"/>
    <property type="molecule type" value="Genomic_DNA"/>
</dbReference>
<dbReference type="InterPro" id="IPR036271">
    <property type="entry name" value="Tet_transcr_reg_TetR-rel_C_sf"/>
</dbReference>
<keyword evidence="3" id="KW-0804">Transcription</keyword>
<evidence type="ECO:0000259" key="5">
    <source>
        <dbReference type="PROSITE" id="PS50977"/>
    </source>
</evidence>
<dbReference type="InterPro" id="IPR001647">
    <property type="entry name" value="HTH_TetR"/>
</dbReference>
<feature type="DNA-binding region" description="H-T-H motif" evidence="4">
    <location>
        <begin position="41"/>
        <end position="60"/>
    </location>
</feature>
<feature type="domain" description="HTH tetR-type" evidence="5">
    <location>
        <begin position="18"/>
        <end position="78"/>
    </location>
</feature>
<protein>
    <submittedName>
        <fullName evidence="6">TetR family transcriptional regulator</fullName>
    </submittedName>
</protein>
<dbReference type="PROSITE" id="PS50977">
    <property type="entry name" value="HTH_TETR_2"/>
    <property type="match status" value="1"/>
</dbReference>
<dbReference type="Pfam" id="PF17938">
    <property type="entry name" value="TetR_C_29"/>
    <property type="match status" value="1"/>
</dbReference>
<dbReference type="Gene3D" id="1.10.357.10">
    <property type="entry name" value="Tetracycline Repressor, domain 2"/>
    <property type="match status" value="1"/>
</dbReference>
<keyword evidence="7" id="KW-1185">Reference proteome</keyword>
<evidence type="ECO:0000256" key="1">
    <source>
        <dbReference type="ARBA" id="ARBA00023015"/>
    </source>
</evidence>
<accession>A0A4R7HZW7</accession>
<keyword evidence="1" id="KW-0805">Transcription regulation</keyword>
<dbReference type="Pfam" id="PF00440">
    <property type="entry name" value="TetR_N"/>
    <property type="match status" value="1"/>
</dbReference>
<dbReference type="InterPro" id="IPR041474">
    <property type="entry name" value="NicS_C"/>
</dbReference>
<dbReference type="AlphaFoldDB" id="A0A4R7HZW7"/>
<dbReference type="InterPro" id="IPR050109">
    <property type="entry name" value="HTH-type_TetR-like_transc_reg"/>
</dbReference>
<dbReference type="InterPro" id="IPR009057">
    <property type="entry name" value="Homeodomain-like_sf"/>
</dbReference>
<dbReference type="Proteomes" id="UP000294558">
    <property type="component" value="Unassembled WGS sequence"/>
</dbReference>
<keyword evidence="2 4" id="KW-0238">DNA-binding</keyword>
<dbReference type="PANTHER" id="PTHR30055:SF234">
    <property type="entry name" value="HTH-TYPE TRANSCRIPTIONAL REGULATOR BETI"/>
    <property type="match status" value="1"/>
</dbReference>
<proteinExistence type="predicted"/>
<evidence type="ECO:0000313" key="7">
    <source>
        <dbReference type="Proteomes" id="UP000294558"/>
    </source>
</evidence>
<sequence length="216" mass="24114">MAVQPEASLDDAIETGIRSTREQILDEALACFAQAGYEGTSLNDIAAGVGIRRPSLLHHFPSKEALYQEVFEHLLSDWFDRLTGAIAAPEEGWDKVELVLRTGFRFFADNPSYVRMVRREAIDGGQHLAIDLASVLRPMFDLATEYFTREMDNGTFLRQDARQLLITGYGALLSYFSDEPFLEGLLDVAPMSDAALAAREEHVVDFFRAALVPRPT</sequence>
<organism evidence="6 7">
    <name type="scientific">Ilumatobacter fluminis</name>
    <dbReference type="NCBI Taxonomy" id="467091"/>
    <lineage>
        <taxon>Bacteria</taxon>
        <taxon>Bacillati</taxon>
        <taxon>Actinomycetota</taxon>
        <taxon>Acidimicrobiia</taxon>
        <taxon>Acidimicrobiales</taxon>
        <taxon>Ilumatobacteraceae</taxon>
        <taxon>Ilumatobacter</taxon>
    </lineage>
</organism>
<comment type="caution">
    <text evidence="6">The sequence shown here is derived from an EMBL/GenBank/DDBJ whole genome shotgun (WGS) entry which is preliminary data.</text>
</comment>
<reference evidence="6 7" key="1">
    <citation type="submission" date="2019-03" db="EMBL/GenBank/DDBJ databases">
        <title>Sequencing the genomes of 1000 actinobacteria strains.</title>
        <authorList>
            <person name="Klenk H.-P."/>
        </authorList>
    </citation>
    <scope>NUCLEOTIDE SEQUENCE [LARGE SCALE GENOMIC DNA]</scope>
    <source>
        <strain evidence="6 7">DSM 18936</strain>
    </source>
</reference>
<dbReference type="GO" id="GO:0000976">
    <property type="term" value="F:transcription cis-regulatory region binding"/>
    <property type="evidence" value="ECO:0007669"/>
    <property type="project" value="TreeGrafter"/>
</dbReference>
<name>A0A4R7HZW7_9ACTN</name>
<dbReference type="PRINTS" id="PR00455">
    <property type="entry name" value="HTHTETR"/>
</dbReference>
<dbReference type="Gene3D" id="1.10.10.60">
    <property type="entry name" value="Homeodomain-like"/>
    <property type="match status" value="1"/>
</dbReference>
<dbReference type="PANTHER" id="PTHR30055">
    <property type="entry name" value="HTH-TYPE TRANSCRIPTIONAL REGULATOR RUTR"/>
    <property type="match status" value="1"/>
</dbReference>
<dbReference type="SUPFAM" id="SSF48498">
    <property type="entry name" value="Tetracyclin repressor-like, C-terminal domain"/>
    <property type="match status" value="1"/>
</dbReference>
<evidence type="ECO:0000256" key="4">
    <source>
        <dbReference type="PROSITE-ProRule" id="PRU00335"/>
    </source>
</evidence>
<dbReference type="RefSeq" id="WP_133868793.1">
    <property type="nucleotide sequence ID" value="NZ_JAVJPS010000003.1"/>
</dbReference>
<evidence type="ECO:0000256" key="2">
    <source>
        <dbReference type="ARBA" id="ARBA00023125"/>
    </source>
</evidence>
<evidence type="ECO:0000313" key="6">
    <source>
        <dbReference type="EMBL" id="TDT16410.1"/>
    </source>
</evidence>
<evidence type="ECO:0000256" key="3">
    <source>
        <dbReference type="ARBA" id="ARBA00023163"/>
    </source>
</evidence>
<dbReference type="SUPFAM" id="SSF46689">
    <property type="entry name" value="Homeodomain-like"/>
    <property type="match status" value="1"/>
</dbReference>